<dbReference type="GO" id="GO:0006396">
    <property type="term" value="P:RNA processing"/>
    <property type="evidence" value="ECO:0007669"/>
    <property type="project" value="InterPro"/>
</dbReference>
<feature type="compositionally biased region" description="Basic and acidic residues" evidence="3">
    <location>
        <begin position="43"/>
        <end position="57"/>
    </location>
</feature>
<dbReference type="SUPFAM" id="SSF81301">
    <property type="entry name" value="Nucleotidyltransferase"/>
    <property type="match status" value="1"/>
</dbReference>
<sequence>MTEERRDDGKDHRRASDGTVAQGDLADGEAVLGVGLTDAPHGTPREVVLRERDREAHSVPPDGPGPADVHLEFSGPHPAERCAPEDFHAAEDVAPGIGAAVDRCLDETGDEGAFVRQVMTWVPATGHSFWLIGGAVRDLVDIGPAARPNDLDFAGTLPPLRLRQELDLRSDLAGLGDYRARVSPVSLVAHLSRPEQGGGGRVLEYKALAVTDFRFSAYGGGLAEDVTSRDLTINSLYYDHGRHVLADPTGQGLAHLRSRPKVLATRNTERAPGRSAQLLMRFLKFGVRYPDADTSRLREWAARLPDDLLDRLTERDWPALEWGWRKTVPEAGRKRARQLAADLGPVAQALVHRLDGPGETGGGTSGEGERA</sequence>
<dbReference type="InterPro" id="IPR043519">
    <property type="entry name" value="NT_sf"/>
</dbReference>
<accession>A0AAU8J0E2</accession>
<protein>
    <recommendedName>
        <fullName evidence="4">Poly A polymerase head domain-containing protein</fullName>
    </recommendedName>
</protein>
<reference evidence="5" key="1">
    <citation type="submission" date="2024-06" db="EMBL/GenBank/DDBJ databases">
        <title>Streptomyces sp. strain HUAS MG91 genome sequences.</title>
        <authorList>
            <person name="Mo P."/>
        </authorList>
    </citation>
    <scope>NUCLEOTIDE SEQUENCE</scope>
    <source>
        <strain evidence="5">HUAS MG91</strain>
    </source>
</reference>
<keyword evidence="1 2" id="KW-0808">Transferase</keyword>
<organism evidence="5">
    <name type="scientific">Streptomyces tabacisoli</name>
    <dbReference type="NCBI Taxonomy" id="3156398"/>
    <lineage>
        <taxon>Bacteria</taxon>
        <taxon>Bacillati</taxon>
        <taxon>Actinomycetota</taxon>
        <taxon>Actinomycetes</taxon>
        <taxon>Kitasatosporales</taxon>
        <taxon>Streptomycetaceae</taxon>
        <taxon>Streptomyces</taxon>
    </lineage>
</organism>
<evidence type="ECO:0000259" key="4">
    <source>
        <dbReference type="Pfam" id="PF01743"/>
    </source>
</evidence>
<dbReference type="Gene3D" id="3.30.460.10">
    <property type="entry name" value="Beta Polymerase, domain 2"/>
    <property type="match status" value="1"/>
</dbReference>
<evidence type="ECO:0000256" key="1">
    <source>
        <dbReference type="ARBA" id="ARBA00022679"/>
    </source>
</evidence>
<evidence type="ECO:0000256" key="3">
    <source>
        <dbReference type="SAM" id="MobiDB-lite"/>
    </source>
</evidence>
<name>A0AAU8J0E2_9ACTN</name>
<keyword evidence="2" id="KW-0694">RNA-binding</keyword>
<dbReference type="InterPro" id="IPR002646">
    <property type="entry name" value="PolA_pol_head_dom"/>
</dbReference>
<proteinExistence type="inferred from homology"/>
<dbReference type="EMBL" id="CP159534">
    <property type="protein sequence ID" value="XCJ73974.1"/>
    <property type="molecule type" value="Genomic_DNA"/>
</dbReference>
<gene>
    <name evidence="5" type="ORF">ABII15_30185</name>
</gene>
<dbReference type="KEGG" id="stac:ABII15_30185"/>
<dbReference type="GO" id="GO:0003723">
    <property type="term" value="F:RNA binding"/>
    <property type="evidence" value="ECO:0007669"/>
    <property type="project" value="UniProtKB-KW"/>
</dbReference>
<dbReference type="RefSeq" id="WP_353945422.1">
    <property type="nucleotide sequence ID" value="NZ_CP159534.1"/>
</dbReference>
<feature type="domain" description="Poly A polymerase head" evidence="4">
    <location>
        <begin position="130"/>
        <end position="259"/>
    </location>
</feature>
<comment type="similarity">
    <text evidence="2">Belongs to the tRNA nucleotidyltransferase/poly(A) polymerase family.</text>
</comment>
<feature type="region of interest" description="Disordered" evidence="3">
    <location>
        <begin position="1"/>
        <end position="67"/>
    </location>
</feature>
<dbReference type="AlphaFoldDB" id="A0AAU8J0E2"/>
<evidence type="ECO:0000313" key="5">
    <source>
        <dbReference type="EMBL" id="XCJ73974.1"/>
    </source>
</evidence>
<dbReference type="Pfam" id="PF01743">
    <property type="entry name" value="PolyA_pol"/>
    <property type="match status" value="1"/>
</dbReference>
<evidence type="ECO:0000256" key="2">
    <source>
        <dbReference type="RuleBase" id="RU003953"/>
    </source>
</evidence>
<dbReference type="GO" id="GO:0016779">
    <property type="term" value="F:nucleotidyltransferase activity"/>
    <property type="evidence" value="ECO:0007669"/>
    <property type="project" value="InterPro"/>
</dbReference>
<feature type="compositionally biased region" description="Basic and acidic residues" evidence="3">
    <location>
        <begin position="1"/>
        <end position="16"/>
    </location>
</feature>